<name>A0ABS3AZD4_9XANT</name>
<feature type="repeat" description="TPR" evidence="2">
    <location>
        <begin position="104"/>
        <end position="137"/>
    </location>
</feature>
<reference evidence="3 4" key="1">
    <citation type="submission" date="2021-02" db="EMBL/GenBank/DDBJ databases">
        <title>Taxonomically Unique Crown Gall-Associated Xanthomonas Stains Have Deficiency in Virulence Repertories.</title>
        <authorList>
            <person name="Mafakheri H."/>
            <person name="Taghavi S.M."/>
            <person name="Dimkic I."/>
            <person name="Nemanja K."/>
            <person name="Osdaghi E."/>
        </authorList>
    </citation>
    <scope>NUCLEOTIDE SEQUENCE [LARGE SCALE GENOMIC DNA]</scope>
    <source>
        <strain evidence="3 4">FX4</strain>
    </source>
</reference>
<dbReference type="SMART" id="SM00028">
    <property type="entry name" value="TPR"/>
    <property type="match status" value="5"/>
</dbReference>
<sequence>MNSPQLQYAIQLIDQGQAEMAADLCRKALANAAGDPSWNTLLAMSLQHAGDIAGAAAIYRRLTELQPHESAHWANLGLTLRTLGEHAPAEHAYRQALALAPQTYHYLVDYGLVLLDKGDIANARHRFLDAVDLDPSQAEARIYAAIACFECGDAQRAAALLPPPAIWPQLPDNLREELATALIQVGRTDEAEALLTQSRPGQAPSLSNVLRLAQLHERTNRVEQASALLAQAASMPPQQHDRQTRVEILQLEASLAQRRKDYAAARRAIENLLELQPHIQVQAIAYFALAGIEDKQGHPAAAMAMLEKAHAIHFKLAADSVPEIAYSNEEPLQVSSLWLDDAQARYAGVRGDAPGSDASPVFIVGFPRSGTTMLEQMLDAHPGYASMDERATLQRCIEWMEAQGKRYPYDLGALDDAQVEAMRQLYWSEIAKVIALAPGQQLVDKNPLNMLRLPMIVRLFPNAKIILALRHPCDVLLSCYMQNFRSPAFMVLCSSLERLAKSYVNAMRFWIHHQALLQPDLLILKYEETVADFPAQVQRIGGFLGIAQPEFLEGFSQHAARKGYISTPSYSQVVEPVNRRAVDRWHAYAPWLAGALPILQPVAAHWGYDLETAAP</sequence>
<dbReference type="PANTHER" id="PTHR12788">
    <property type="entry name" value="PROTEIN-TYROSINE SULFOTRANSFERASE 2"/>
    <property type="match status" value="1"/>
</dbReference>
<dbReference type="SUPFAM" id="SSF52540">
    <property type="entry name" value="P-loop containing nucleoside triphosphate hydrolases"/>
    <property type="match status" value="1"/>
</dbReference>
<gene>
    <name evidence="3" type="ORF">JR064_06025</name>
</gene>
<dbReference type="PANTHER" id="PTHR12788:SF10">
    <property type="entry name" value="PROTEIN-TYROSINE SULFOTRANSFERASE"/>
    <property type="match status" value="1"/>
</dbReference>
<evidence type="ECO:0000313" key="3">
    <source>
        <dbReference type="EMBL" id="MBN6101720.1"/>
    </source>
</evidence>
<dbReference type="Gene3D" id="1.25.40.10">
    <property type="entry name" value="Tetratricopeptide repeat domain"/>
    <property type="match status" value="2"/>
</dbReference>
<evidence type="ECO:0000256" key="1">
    <source>
        <dbReference type="ARBA" id="ARBA00022679"/>
    </source>
</evidence>
<dbReference type="Gene3D" id="3.40.50.300">
    <property type="entry name" value="P-loop containing nucleotide triphosphate hydrolases"/>
    <property type="match status" value="1"/>
</dbReference>
<dbReference type="InterPro" id="IPR019734">
    <property type="entry name" value="TPR_rpt"/>
</dbReference>
<dbReference type="PROSITE" id="PS50005">
    <property type="entry name" value="TPR"/>
    <property type="match status" value="2"/>
</dbReference>
<dbReference type="EMBL" id="JAFIWB010000004">
    <property type="protein sequence ID" value="MBN6101720.1"/>
    <property type="molecule type" value="Genomic_DNA"/>
</dbReference>
<evidence type="ECO:0000256" key="2">
    <source>
        <dbReference type="PROSITE-ProRule" id="PRU00339"/>
    </source>
</evidence>
<feature type="repeat" description="TPR" evidence="2">
    <location>
        <begin position="70"/>
        <end position="103"/>
    </location>
</feature>
<evidence type="ECO:0000313" key="4">
    <source>
        <dbReference type="Proteomes" id="UP000695802"/>
    </source>
</evidence>
<dbReference type="InterPro" id="IPR027417">
    <property type="entry name" value="P-loop_NTPase"/>
</dbReference>
<proteinExistence type="predicted"/>
<dbReference type="InterPro" id="IPR011990">
    <property type="entry name" value="TPR-like_helical_dom_sf"/>
</dbReference>
<dbReference type="InterPro" id="IPR026634">
    <property type="entry name" value="TPST-like"/>
</dbReference>
<dbReference type="RefSeq" id="WP_179566343.1">
    <property type="nucleotide sequence ID" value="NZ_JAFIWB010000004.1"/>
</dbReference>
<dbReference type="Pfam" id="PF13469">
    <property type="entry name" value="Sulfotransfer_3"/>
    <property type="match status" value="1"/>
</dbReference>
<organism evidence="3 4">
    <name type="scientific">Xanthomonas bonasiae</name>
    <dbReference type="NCBI Taxonomy" id="2810351"/>
    <lineage>
        <taxon>Bacteria</taxon>
        <taxon>Pseudomonadati</taxon>
        <taxon>Pseudomonadota</taxon>
        <taxon>Gammaproteobacteria</taxon>
        <taxon>Lysobacterales</taxon>
        <taxon>Lysobacteraceae</taxon>
        <taxon>Xanthomonas</taxon>
    </lineage>
</organism>
<keyword evidence="2" id="KW-0802">TPR repeat</keyword>
<comment type="caution">
    <text evidence="3">The sequence shown here is derived from an EMBL/GenBank/DDBJ whole genome shotgun (WGS) entry which is preliminary data.</text>
</comment>
<dbReference type="Pfam" id="PF13432">
    <property type="entry name" value="TPR_16"/>
    <property type="match status" value="2"/>
</dbReference>
<protein>
    <submittedName>
        <fullName evidence="3">Sulfotransferase</fullName>
    </submittedName>
</protein>
<keyword evidence="4" id="KW-1185">Reference proteome</keyword>
<keyword evidence="1" id="KW-0808">Transferase</keyword>
<dbReference type="SUPFAM" id="SSF48452">
    <property type="entry name" value="TPR-like"/>
    <property type="match status" value="2"/>
</dbReference>
<dbReference type="Proteomes" id="UP000695802">
    <property type="component" value="Unassembled WGS sequence"/>
</dbReference>
<accession>A0ABS3AZD4</accession>